<evidence type="ECO:0000313" key="1">
    <source>
        <dbReference type="EMBL" id="CAA6801699.1"/>
    </source>
</evidence>
<dbReference type="PROSITE" id="PS51257">
    <property type="entry name" value="PROKAR_LIPOPROTEIN"/>
    <property type="match status" value="1"/>
</dbReference>
<name>A0A6S6SAR8_9BACT</name>
<gene>
    <name evidence="1" type="ORF">HELGO_WM34093</name>
</gene>
<accession>A0A6S6SAR8</accession>
<organism evidence="1">
    <name type="scientific">uncultured Sulfurovum sp</name>
    <dbReference type="NCBI Taxonomy" id="269237"/>
    <lineage>
        <taxon>Bacteria</taxon>
        <taxon>Pseudomonadati</taxon>
        <taxon>Campylobacterota</taxon>
        <taxon>Epsilonproteobacteria</taxon>
        <taxon>Campylobacterales</taxon>
        <taxon>Sulfurovaceae</taxon>
        <taxon>Sulfurovum</taxon>
        <taxon>environmental samples</taxon>
    </lineage>
</organism>
<evidence type="ECO:0008006" key="2">
    <source>
        <dbReference type="Google" id="ProtNLM"/>
    </source>
</evidence>
<reference evidence="1" key="1">
    <citation type="submission" date="2020-01" db="EMBL/GenBank/DDBJ databases">
        <authorList>
            <person name="Meier V. D."/>
            <person name="Meier V D."/>
        </authorList>
    </citation>
    <scope>NUCLEOTIDE SEQUENCE</scope>
    <source>
        <strain evidence="1">HLG_WM_MAG_06</strain>
    </source>
</reference>
<protein>
    <recommendedName>
        <fullName evidence="2">Lipoprotein</fullName>
    </recommendedName>
</protein>
<dbReference type="EMBL" id="CACVAP010000034">
    <property type="protein sequence ID" value="CAA6801699.1"/>
    <property type="molecule type" value="Genomic_DNA"/>
</dbReference>
<proteinExistence type="predicted"/>
<dbReference type="AlphaFoldDB" id="A0A6S6SAR8"/>
<sequence>MVKKLYIKNVLIIFILSSFFLGCNERNIEGNYIVLKDDKPFKSKGYYTTATFGKKNFSFSTGVGGTYEVNDKQVIMQGSFSKILTIQEDNLLNDEWLLRKSDKEEITRLQAKAKKELAKNKPIIGDEKRVTKW</sequence>